<dbReference type="VEuPathDB" id="FungiDB:A1O9_04736"/>
<feature type="binding site" evidence="6">
    <location>
        <position position="202"/>
    </location>
    <ligand>
        <name>substrate</name>
    </ligand>
</feature>
<dbReference type="PIRSF" id="PIRSF001221">
    <property type="entry name" value="Amidase_fungi"/>
    <property type="match status" value="1"/>
</dbReference>
<feature type="active site" description="Charge relay system" evidence="5">
    <location>
        <position position="144"/>
    </location>
</feature>
<feature type="active site" description="Acyl-ester intermediate" evidence="5">
    <location>
        <position position="252"/>
    </location>
</feature>
<accession>A0A072PKM8</accession>
<organism evidence="8 9">
    <name type="scientific">Exophiala aquamarina CBS 119918</name>
    <dbReference type="NCBI Taxonomy" id="1182545"/>
    <lineage>
        <taxon>Eukaryota</taxon>
        <taxon>Fungi</taxon>
        <taxon>Dikarya</taxon>
        <taxon>Ascomycota</taxon>
        <taxon>Pezizomycotina</taxon>
        <taxon>Eurotiomycetes</taxon>
        <taxon>Chaetothyriomycetidae</taxon>
        <taxon>Chaetothyriales</taxon>
        <taxon>Herpotrichiellaceae</taxon>
        <taxon>Exophiala</taxon>
    </lineage>
</organism>
<protein>
    <recommendedName>
        <fullName evidence="3">amidase</fullName>
        <ecNumber evidence="3">3.5.1.4</ecNumber>
    </recommendedName>
</protein>
<feature type="binding site" evidence="6">
    <location>
        <position position="228"/>
    </location>
    <ligand>
        <name>substrate</name>
    </ligand>
</feature>
<dbReference type="HOGENOM" id="CLU_009600_9_2_1"/>
<dbReference type="Gene3D" id="3.90.1300.10">
    <property type="entry name" value="Amidase signature (AS) domain"/>
    <property type="match status" value="1"/>
</dbReference>
<reference evidence="8 9" key="1">
    <citation type="submission" date="2013-03" db="EMBL/GenBank/DDBJ databases">
        <title>The Genome Sequence of Exophiala aquamarina CBS 119918.</title>
        <authorList>
            <consortium name="The Broad Institute Genomics Platform"/>
            <person name="Cuomo C."/>
            <person name="de Hoog S."/>
            <person name="Gorbushina A."/>
            <person name="Walker B."/>
            <person name="Young S.K."/>
            <person name="Zeng Q."/>
            <person name="Gargeya S."/>
            <person name="Fitzgerald M."/>
            <person name="Haas B."/>
            <person name="Abouelleil A."/>
            <person name="Allen A.W."/>
            <person name="Alvarado L."/>
            <person name="Arachchi H.M."/>
            <person name="Berlin A.M."/>
            <person name="Chapman S.B."/>
            <person name="Gainer-Dewar J."/>
            <person name="Goldberg J."/>
            <person name="Griggs A."/>
            <person name="Gujja S."/>
            <person name="Hansen M."/>
            <person name="Howarth C."/>
            <person name="Imamovic A."/>
            <person name="Ireland A."/>
            <person name="Larimer J."/>
            <person name="McCowan C."/>
            <person name="Murphy C."/>
            <person name="Pearson M."/>
            <person name="Poon T.W."/>
            <person name="Priest M."/>
            <person name="Roberts A."/>
            <person name="Saif S."/>
            <person name="Shea T."/>
            <person name="Sisk P."/>
            <person name="Sykes S."/>
            <person name="Wortman J."/>
            <person name="Nusbaum C."/>
            <person name="Birren B."/>
        </authorList>
    </citation>
    <scope>NUCLEOTIDE SEQUENCE [LARGE SCALE GENOMIC DNA]</scope>
    <source>
        <strain evidence="8 9">CBS 119918</strain>
    </source>
</reference>
<dbReference type="EMBL" id="AMGV01000003">
    <property type="protein sequence ID" value="KEF59888.1"/>
    <property type="molecule type" value="Genomic_DNA"/>
</dbReference>
<gene>
    <name evidence="8" type="ORF">A1O9_04736</name>
</gene>
<evidence type="ECO:0000256" key="1">
    <source>
        <dbReference type="ARBA" id="ARBA00001311"/>
    </source>
</evidence>
<evidence type="ECO:0000259" key="7">
    <source>
        <dbReference type="Pfam" id="PF01425"/>
    </source>
</evidence>
<evidence type="ECO:0000313" key="8">
    <source>
        <dbReference type="EMBL" id="KEF59888.1"/>
    </source>
</evidence>
<dbReference type="OrthoDB" id="6428749at2759"/>
<keyword evidence="9" id="KW-1185">Reference proteome</keyword>
<evidence type="ECO:0000256" key="2">
    <source>
        <dbReference type="ARBA" id="ARBA00009199"/>
    </source>
</evidence>
<evidence type="ECO:0000256" key="6">
    <source>
        <dbReference type="PIRSR" id="PIRSR001221-2"/>
    </source>
</evidence>
<name>A0A072PKM8_9EURO</name>
<dbReference type="PROSITE" id="PS00571">
    <property type="entry name" value="AMIDASES"/>
    <property type="match status" value="1"/>
</dbReference>
<dbReference type="EC" id="3.5.1.4" evidence="3"/>
<dbReference type="Pfam" id="PF01425">
    <property type="entry name" value="Amidase"/>
    <property type="match status" value="1"/>
</dbReference>
<dbReference type="GeneID" id="25279665"/>
<feature type="binding site" evidence="6">
    <location>
        <begin position="249"/>
        <end position="252"/>
    </location>
    <ligand>
        <name>substrate</name>
    </ligand>
</feature>
<dbReference type="AlphaFoldDB" id="A0A072PKM8"/>
<comment type="caution">
    <text evidence="8">The sequence shown here is derived from an EMBL/GenBank/DDBJ whole genome shotgun (WGS) entry which is preliminary data.</text>
</comment>
<evidence type="ECO:0000256" key="4">
    <source>
        <dbReference type="ARBA" id="ARBA00022801"/>
    </source>
</evidence>
<dbReference type="InterPro" id="IPR036928">
    <property type="entry name" value="AS_sf"/>
</dbReference>
<proteinExistence type="inferred from homology"/>
<evidence type="ECO:0000313" key="9">
    <source>
        <dbReference type="Proteomes" id="UP000027920"/>
    </source>
</evidence>
<comment type="similarity">
    <text evidence="2">Belongs to the amidase family.</text>
</comment>
<dbReference type="PANTHER" id="PTHR46072:SF8">
    <property type="entry name" value="AMIDASE DOMAIN-CONTAINING PROTEIN"/>
    <property type="match status" value="1"/>
</dbReference>
<dbReference type="GO" id="GO:0004040">
    <property type="term" value="F:amidase activity"/>
    <property type="evidence" value="ECO:0007669"/>
    <property type="project" value="UniProtKB-EC"/>
</dbReference>
<feature type="domain" description="Amidase" evidence="7">
    <location>
        <begin position="88"/>
        <end position="553"/>
    </location>
</feature>
<dbReference type="STRING" id="1182545.A0A072PKM8"/>
<dbReference type="Proteomes" id="UP000027920">
    <property type="component" value="Unassembled WGS sequence"/>
</dbReference>
<dbReference type="SUPFAM" id="SSF75304">
    <property type="entry name" value="Amidase signature (AS) enzymes"/>
    <property type="match status" value="1"/>
</dbReference>
<evidence type="ECO:0000256" key="5">
    <source>
        <dbReference type="PIRSR" id="PIRSR001221-1"/>
    </source>
</evidence>
<dbReference type="InterPro" id="IPR020556">
    <property type="entry name" value="Amidase_CS"/>
</dbReference>
<keyword evidence="4" id="KW-0378">Hydrolase</keyword>
<dbReference type="InterPro" id="IPR023631">
    <property type="entry name" value="Amidase_dom"/>
</dbReference>
<feature type="active site" description="Charge relay system" evidence="5">
    <location>
        <position position="228"/>
    </location>
</feature>
<sequence>MEWISNFWTPRLNSDWTSSVAQKIAETSYQIRCEWLLSDSELEQARSRRDITGDFIISFLDKAAAAITALSAPELAKRIKQRDLTVMETTLAFCHRAAVAHQINNCLHEIFFDQAVQRAEELDRFQEQTGTVLGPLHGVPISLKDQFYVRGVETTMGYVGWINTVEGVAESPEYKKRESVVVQDLLKLGAVLYCKTSLPQTLLLGETHNNINGYTMNPVNQALSCGGSSGGEASLLALGGSCLGIGTDIGGSVRIPAAFCGIYAIKPSFARFPYKDTANSNPAQTVVKSAVGFMSTSLASLRLIQIALLSTKPWISDAEVVPMPWRPEYEKIEDRLCFGFLSCDDFVLPHPPILRALRMIEKAIKRKGHNTIRWNPPSHREGSQIHNRFMYSDGGANTWEQLRLSGEAPIKELVGQLGAGPKPPLSLLEFQALGLHRIEYRQRYREYWNSTIEQAGTGRPADAFIMPVAPHAAVIPGNYYYYGYSDVINLLDYTSIVIPVTKADRGLDKAEKHYTPLNKTDKMNWEAYNADAYDGAPVGIQIVARQFQEERCLSLAGEIVAALEAENINYFTIVPKMANPG</sequence>
<evidence type="ECO:0000256" key="3">
    <source>
        <dbReference type="ARBA" id="ARBA00012922"/>
    </source>
</evidence>
<dbReference type="PANTHER" id="PTHR46072">
    <property type="entry name" value="AMIDASE-RELATED-RELATED"/>
    <property type="match status" value="1"/>
</dbReference>
<comment type="catalytic activity">
    <reaction evidence="1">
        <text>a monocarboxylic acid amide + H2O = a monocarboxylate + NH4(+)</text>
        <dbReference type="Rhea" id="RHEA:12020"/>
        <dbReference type="ChEBI" id="CHEBI:15377"/>
        <dbReference type="ChEBI" id="CHEBI:28938"/>
        <dbReference type="ChEBI" id="CHEBI:35757"/>
        <dbReference type="ChEBI" id="CHEBI:83628"/>
        <dbReference type="EC" id="3.5.1.4"/>
    </reaction>
</comment>
<dbReference type="RefSeq" id="XP_013262478.1">
    <property type="nucleotide sequence ID" value="XM_013407024.1"/>
</dbReference>